<keyword evidence="8 11" id="KW-0067">ATP-binding</keyword>
<feature type="domain" description="Cytidyltransferase-like" evidence="13">
    <location>
        <begin position="2"/>
        <end position="213"/>
    </location>
</feature>
<feature type="region of interest" description="Disordered" evidence="12">
    <location>
        <begin position="88"/>
        <end position="113"/>
    </location>
</feature>
<evidence type="ECO:0000256" key="7">
    <source>
        <dbReference type="ARBA" id="ARBA00022741"/>
    </source>
</evidence>
<gene>
    <name evidence="14" type="ORF">ElyMa_006334400</name>
</gene>
<dbReference type="Proteomes" id="UP000762676">
    <property type="component" value="Unassembled WGS sequence"/>
</dbReference>
<dbReference type="PANTHER" id="PTHR12039:SF0">
    <property type="entry name" value="NICOTINAMIDE-NUCLEOTIDE ADENYLYLTRANSFERASE"/>
    <property type="match status" value="1"/>
</dbReference>
<dbReference type="Gene3D" id="3.40.50.620">
    <property type="entry name" value="HUPs"/>
    <property type="match status" value="1"/>
</dbReference>
<dbReference type="GO" id="GO:0005524">
    <property type="term" value="F:ATP binding"/>
    <property type="evidence" value="ECO:0007669"/>
    <property type="project" value="UniProtKB-KW"/>
</dbReference>
<comment type="catalytic activity">
    <reaction evidence="11">
        <text>beta-nicotinamide D-ribonucleotide + ATP + H(+) = diphosphate + NAD(+)</text>
        <dbReference type="Rhea" id="RHEA:21360"/>
        <dbReference type="ChEBI" id="CHEBI:14649"/>
        <dbReference type="ChEBI" id="CHEBI:15378"/>
        <dbReference type="ChEBI" id="CHEBI:30616"/>
        <dbReference type="ChEBI" id="CHEBI:33019"/>
        <dbReference type="ChEBI" id="CHEBI:57540"/>
        <dbReference type="EC" id="2.7.7.1"/>
    </reaction>
</comment>
<dbReference type="EC" id="2.7.7.1" evidence="11"/>
<dbReference type="PANTHER" id="PTHR12039">
    <property type="entry name" value="NICOTINAMIDE MONONUCLEOTIDE ADENYLYLTRANSFERASE"/>
    <property type="match status" value="1"/>
</dbReference>
<dbReference type="GO" id="GO:0000309">
    <property type="term" value="F:nicotinamide-nucleotide adenylyltransferase activity"/>
    <property type="evidence" value="ECO:0007669"/>
    <property type="project" value="UniProtKB-EC"/>
</dbReference>
<keyword evidence="9 11" id="KW-0520">NAD</keyword>
<reference evidence="14 15" key="1">
    <citation type="journal article" date="2021" name="Elife">
        <title>Chloroplast acquisition without the gene transfer in kleptoplastic sea slugs, Plakobranchus ocellatus.</title>
        <authorList>
            <person name="Maeda T."/>
            <person name="Takahashi S."/>
            <person name="Yoshida T."/>
            <person name="Shimamura S."/>
            <person name="Takaki Y."/>
            <person name="Nagai Y."/>
            <person name="Toyoda A."/>
            <person name="Suzuki Y."/>
            <person name="Arimoto A."/>
            <person name="Ishii H."/>
            <person name="Satoh N."/>
            <person name="Nishiyama T."/>
            <person name="Hasebe M."/>
            <person name="Maruyama T."/>
            <person name="Minagawa J."/>
            <person name="Obokata J."/>
            <person name="Shigenobu S."/>
        </authorList>
    </citation>
    <scope>NUCLEOTIDE SEQUENCE [LARGE SCALE GENOMIC DNA]</scope>
</reference>
<evidence type="ECO:0000313" key="15">
    <source>
        <dbReference type="Proteomes" id="UP000762676"/>
    </source>
</evidence>
<comment type="caution">
    <text evidence="14">The sequence shown here is derived from an EMBL/GenBank/DDBJ whole genome shotgun (WGS) entry which is preliminary data.</text>
</comment>
<keyword evidence="6 11" id="KW-0548">Nucleotidyltransferase</keyword>
<evidence type="ECO:0000256" key="1">
    <source>
        <dbReference type="ARBA" id="ARBA00004658"/>
    </source>
</evidence>
<evidence type="ECO:0000256" key="3">
    <source>
        <dbReference type="ARBA" id="ARBA00007064"/>
    </source>
</evidence>
<dbReference type="NCBIfam" id="TIGR00482">
    <property type="entry name" value="nicotinate (nicotinamide) nucleotide adenylyltransferase"/>
    <property type="match status" value="1"/>
</dbReference>
<organism evidence="14 15">
    <name type="scientific">Elysia marginata</name>
    <dbReference type="NCBI Taxonomy" id="1093978"/>
    <lineage>
        <taxon>Eukaryota</taxon>
        <taxon>Metazoa</taxon>
        <taxon>Spiralia</taxon>
        <taxon>Lophotrochozoa</taxon>
        <taxon>Mollusca</taxon>
        <taxon>Gastropoda</taxon>
        <taxon>Heterobranchia</taxon>
        <taxon>Euthyneura</taxon>
        <taxon>Panpulmonata</taxon>
        <taxon>Sacoglossa</taxon>
        <taxon>Placobranchoidea</taxon>
        <taxon>Plakobranchidae</taxon>
        <taxon>Elysia</taxon>
    </lineage>
</organism>
<evidence type="ECO:0000256" key="2">
    <source>
        <dbReference type="ARBA" id="ARBA00005019"/>
    </source>
</evidence>
<keyword evidence="15" id="KW-1185">Reference proteome</keyword>
<dbReference type="AlphaFoldDB" id="A0AAV4HI74"/>
<keyword evidence="7 11" id="KW-0547">Nucleotide-binding</keyword>
<comment type="catalytic activity">
    <reaction evidence="10 11">
        <text>nicotinate beta-D-ribonucleotide + ATP + H(+) = deamido-NAD(+) + diphosphate</text>
        <dbReference type="Rhea" id="RHEA:22860"/>
        <dbReference type="ChEBI" id="CHEBI:15378"/>
        <dbReference type="ChEBI" id="CHEBI:30616"/>
        <dbReference type="ChEBI" id="CHEBI:33019"/>
        <dbReference type="ChEBI" id="CHEBI:57502"/>
        <dbReference type="ChEBI" id="CHEBI:58437"/>
        <dbReference type="EC" id="2.7.7.18"/>
    </reaction>
</comment>
<dbReference type="EC" id="2.7.7.18" evidence="11"/>
<dbReference type="InterPro" id="IPR045094">
    <property type="entry name" value="NMNAT_euk"/>
</dbReference>
<evidence type="ECO:0000256" key="6">
    <source>
        <dbReference type="ARBA" id="ARBA00022695"/>
    </source>
</evidence>
<dbReference type="CDD" id="cd09286">
    <property type="entry name" value="NMNAT_Eukarya"/>
    <property type="match status" value="1"/>
</dbReference>
<name>A0AAV4HI74_9GAST</name>
<evidence type="ECO:0000259" key="13">
    <source>
        <dbReference type="Pfam" id="PF01467"/>
    </source>
</evidence>
<dbReference type="Pfam" id="PF01467">
    <property type="entry name" value="CTP_transf_like"/>
    <property type="match status" value="1"/>
</dbReference>
<evidence type="ECO:0000313" key="14">
    <source>
        <dbReference type="EMBL" id="GFR97842.1"/>
    </source>
</evidence>
<evidence type="ECO:0000256" key="12">
    <source>
        <dbReference type="SAM" id="MobiDB-lite"/>
    </source>
</evidence>
<dbReference type="InterPro" id="IPR014729">
    <property type="entry name" value="Rossmann-like_a/b/a_fold"/>
</dbReference>
<evidence type="ECO:0000256" key="10">
    <source>
        <dbReference type="ARBA" id="ARBA00048721"/>
    </source>
</evidence>
<keyword evidence="4 11" id="KW-0662">Pyridine nucleotide biosynthesis</keyword>
<dbReference type="GO" id="GO:0004515">
    <property type="term" value="F:nicotinate-nucleotide adenylyltransferase activity"/>
    <property type="evidence" value="ECO:0007669"/>
    <property type="project" value="UniProtKB-EC"/>
</dbReference>
<evidence type="ECO:0000256" key="8">
    <source>
        <dbReference type="ARBA" id="ARBA00022840"/>
    </source>
</evidence>
<feature type="region of interest" description="Disordered" evidence="12">
    <location>
        <begin position="329"/>
        <end position="353"/>
    </location>
</feature>
<proteinExistence type="inferred from homology"/>
<comment type="pathway">
    <text evidence="2">Cofactor biosynthesis; NAD(+) biosynthesis; deamido-NAD(+) from nicotinate D-ribonucleotide: step 1/1.</text>
</comment>
<sequence>MHLRMFEIARDALNKTGRYQVVSGIMSPVSDGYKKKDLLPAKHRVEMLKLALRTSDWIKLDQWESSLSSWTQTAKVLRHFRQQVEQQHQQHGEMFNHVKPSPSKRRKKQQHNTVADLTENQLPSMEDHSENLVPSVKLLCGADLLESFAVPGLWDDEDIEYIVGSHGLVVITRSGSDPQKFIYESDILTKYQENIFIVTEWIFNDISSTKVRRALRRGDSVKYLLQDSVIDYVKKHQLYGIPDNKHFNKMMPSPSQDTINAKELEMDGMGFKGGGKLINEIAALEDISTNPSSGEISVILRSAQNKSGVDGNCISRHLPLHRMITHLDKKSSQAASTQSSPHRLDRKGTPSPLVKVSTTFTREEEPEKNHKVSCISDIGTLVRRVKNVRVGFTPETRV</sequence>
<dbReference type="SUPFAM" id="SSF52374">
    <property type="entry name" value="Nucleotidylyl transferase"/>
    <property type="match status" value="1"/>
</dbReference>
<comment type="pathway">
    <text evidence="1 11">Cofactor biosynthesis; NAD(+) biosynthesis; NAD(+) from nicotinamide D-ribonucleotide: step 1/1.</text>
</comment>
<dbReference type="InterPro" id="IPR051182">
    <property type="entry name" value="Euk_NMN_adenylyltrnsfrase"/>
</dbReference>
<comment type="similarity">
    <text evidence="3 11">Belongs to the eukaryotic NMN adenylyltransferase family.</text>
</comment>
<dbReference type="InterPro" id="IPR005248">
    <property type="entry name" value="NadD/NMNAT"/>
</dbReference>
<dbReference type="GO" id="GO:0009435">
    <property type="term" value="P:NAD+ biosynthetic process"/>
    <property type="evidence" value="ECO:0007669"/>
    <property type="project" value="InterPro"/>
</dbReference>
<dbReference type="EMBL" id="BMAT01012718">
    <property type="protein sequence ID" value="GFR97842.1"/>
    <property type="molecule type" value="Genomic_DNA"/>
</dbReference>
<evidence type="ECO:0000256" key="9">
    <source>
        <dbReference type="ARBA" id="ARBA00023027"/>
    </source>
</evidence>
<evidence type="ECO:0000256" key="4">
    <source>
        <dbReference type="ARBA" id="ARBA00022642"/>
    </source>
</evidence>
<accession>A0AAV4HI74</accession>
<dbReference type="InterPro" id="IPR004821">
    <property type="entry name" value="Cyt_trans-like"/>
</dbReference>
<evidence type="ECO:0000256" key="5">
    <source>
        <dbReference type="ARBA" id="ARBA00022679"/>
    </source>
</evidence>
<protein>
    <recommendedName>
        <fullName evidence="11">Nicotinamide-nucleotide adenylyltransferase</fullName>
        <ecNumber evidence="11">2.7.7.1</ecNumber>
        <ecNumber evidence="11">2.7.7.18</ecNumber>
    </recommendedName>
</protein>
<keyword evidence="5 11" id="KW-0808">Transferase</keyword>
<evidence type="ECO:0000256" key="11">
    <source>
        <dbReference type="RuleBase" id="RU362021"/>
    </source>
</evidence>